<comment type="subcellular location">
    <subcellularLocation>
        <location evidence="1">Membrane</location>
        <topology evidence="1">Multi-pass membrane protein</topology>
    </subcellularLocation>
</comment>
<sequence>MAHQADERSPLLEDGHGEGIELVDFEKDDKANPRNWTRSRKFFNVGIIALMAIMSPLASSMFTPGINQIAEDLNTEPNTVIAATTGFVVFLGVGPLILAPLSETFGRRRLYIFCFAVFSVLQIPTALSPNVETLVSVRTISGFFGSVGIANGGGTISDMFEPGERAGVFGWYLLGPLLGPTLGPLFGGLVVQYLGWRWIFWILTIVCMINTALGVFFLKESYAPVILEARRQAREKEGGKYRLKDDYEDDRPFWTKILSSMQRPLKILFAQPIVFTMAVYQAITFATVYTLYTNFQDIYGRLYGFNTSQVGLIYLGPGIGFLVAVWFLVPRIDTVYNALARHNNNTPKPEYRLPIANVGSVLIPISLFWFAWTVETQQHWLVTITSTFFFGIGQVTILNCVQNYYIDSFSKYAASAIAAGAVFRSIVGGVVPLFAPSVFERIGYGWGISIFGFLSVAIAPAPLLFFYYGERIRKSYVIKL</sequence>
<feature type="transmembrane region" description="Helical" evidence="5">
    <location>
        <begin position="169"/>
        <end position="192"/>
    </location>
</feature>
<dbReference type="Gene3D" id="1.20.1250.20">
    <property type="entry name" value="MFS general substrate transporter like domains"/>
    <property type="match status" value="1"/>
</dbReference>
<dbReference type="GO" id="GO:0022857">
    <property type="term" value="F:transmembrane transporter activity"/>
    <property type="evidence" value="ECO:0007669"/>
    <property type="project" value="InterPro"/>
</dbReference>
<reference evidence="7" key="1">
    <citation type="submission" date="2021-03" db="EMBL/GenBank/DDBJ databases">
        <authorList>
            <person name="Tagirdzhanova G."/>
        </authorList>
    </citation>
    <scope>NUCLEOTIDE SEQUENCE</scope>
</reference>
<dbReference type="InterPro" id="IPR011701">
    <property type="entry name" value="MFS"/>
</dbReference>
<feature type="transmembrane region" description="Helical" evidence="5">
    <location>
        <begin position="267"/>
        <end position="292"/>
    </location>
</feature>
<feature type="transmembrane region" description="Helical" evidence="5">
    <location>
        <begin position="79"/>
        <end position="98"/>
    </location>
</feature>
<evidence type="ECO:0000313" key="8">
    <source>
        <dbReference type="Proteomes" id="UP000664521"/>
    </source>
</evidence>
<dbReference type="OrthoDB" id="6770063at2759"/>
<dbReference type="Pfam" id="PF07690">
    <property type="entry name" value="MFS_1"/>
    <property type="match status" value="1"/>
</dbReference>
<organism evidence="7 8">
    <name type="scientific">Heterodermia speciosa</name>
    <dbReference type="NCBI Taxonomy" id="116794"/>
    <lineage>
        <taxon>Eukaryota</taxon>
        <taxon>Fungi</taxon>
        <taxon>Dikarya</taxon>
        <taxon>Ascomycota</taxon>
        <taxon>Pezizomycotina</taxon>
        <taxon>Lecanoromycetes</taxon>
        <taxon>OSLEUM clade</taxon>
        <taxon>Lecanoromycetidae</taxon>
        <taxon>Caliciales</taxon>
        <taxon>Physciaceae</taxon>
        <taxon>Heterodermia</taxon>
    </lineage>
</organism>
<feature type="domain" description="Major facilitator superfamily (MFS) profile" evidence="6">
    <location>
        <begin position="44"/>
        <end position="473"/>
    </location>
</feature>
<feature type="transmembrane region" description="Helical" evidence="5">
    <location>
        <begin position="446"/>
        <end position="469"/>
    </location>
</feature>
<protein>
    <recommendedName>
        <fullName evidence="6">Major facilitator superfamily (MFS) profile domain-containing protein</fullName>
    </recommendedName>
</protein>
<keyword evidence="8" id="KW-1185">Reference proteome</keyword>
<keyword evidence="4 5" id="KW-0472">Membrane</keyword>
<dbReference type="PANTHER" id="PTHR23502">
    <property type="entry name" value="MAJOR FACILITATOR SUPERFAMILY"/>
    <property type="match status" value="1"/>
</dbReference>
<accession>A0A8H3J160</accession>
<feature type="transmembrane region" description="Helical" evidence="5">
    <location>
        <begin position="42"/>
        <end position="59"/>
    </location>
</feature>
<dbReference type="InterPro" id="IPR036259">
    <property type="entry name" value="MFS_trans_sf"/>
</dbReference>
<keyword evidence="2 5" id="KW-0812">Transmembrane</keyword>
<evidence type="ECO:0000256" key="1">
    <source>
        <dbReference type="ARBA" id="ARBA00004141"/>
    </source>
</evidence>
<evidence type="ECO:0000259" key="6">
    <source>
        <dbReference type="PROSITE" id="PS50850"/>
    </source>
</evidence>
<dbReference type="AlphaFoldDB" id="A0A8H3J160"/>
<dbReference type="EMBL" id="CAJPDS010000120">
    <property type="protein sequence ID" value="CAF9938799.1"/>
    <property type="molecule type" value="Genomic_DNA"/>
</dbReference>
<dbReference type="PANTHER" id="PTHR23502:SF171">
    <property type="entry name" value="MAJOR FACILITATOR SUPERFAMILY (MFS) PROFILE DOMAIN-CONTAINING PROTEIN"/>
    <property type="match status" value="1"/>
</dbReference>
<evidence type="ECO:0000256" key="5">
    <source>
        <dbReference type="SAM" id="Phobius"/>
    </source>
</evidence>
<dbReference type="Proteomes" id="UP000664521">
    <property type="component" value="Unassembled WGS sequence"/>
</dbReference>
<dbReference type="CDD" id="cd17323">
    <property type="entry name" value="MFS_Tpo1_MDR_like"/>
    <property type="match status" value="1"/>
</dbReference>
<comment type="caution">
    <text evidence="7">The sequence shown here is derived from an EMBL/GenBank/DDBJ whole genome shotgun (WGS) entry which is preliminary data.</text>
</comment>
<feature type="transmembrane region" description="Helical" evidence="5">
    <location>
        <begin position="378"/>
        <end position="401"/>
    </location>
</feature>
<dbReference type="FunFam" id="1.20.1250.20:FF:000011">
    <property type="entry name" value="MFS multidrug transporter, putative"/>
    <property type="match status" value="1"/>
</dbReference>
<evidence type="ECO:0000256" key="4">
    <source>
        <dbReference type="ARBA" id="ARBA00023136"/>
    </source>
</evidence>
<keyword evidence="3 5" id="KW-1133">Transmembrane helix</keyword>
<feature type="transmembrane region" description="Helical" evidence="5">
    <location>
        <begin position="139"/>
        <end position="157"/>
    </location>
</feature>
<gene>
    <name evidence="7" type="ORF">HETSPECPRED_001386</name>
</gene>
<feature type="transmembrane region" description="Helical" evidence="5">
    <location>
        <begin position="413"/>
        <end position="434"/>
    </location>
</feature>
<proteinExistence type="predicted"/>
<dbReference type="PROSITE" id="PS50850">
    <property type="entry name" value="MFS"/>
    <property type="match status" value="1"/>
</dbReference>
<evidence type="ECO:0000313" key="7">
    <source>
        <dbReference type="EMBL" id="CAF9938799.1"/>
    </source>
</evidence>
<dbReference type="SUPFAM" id="SSF103473">
    <property type="entry name" value="MFS general substrate transporter"/>
    <property type="match status" value="1"/>
</dbReference>
<feature type="transmembrane region" description="Helical" evidence="5">
    <location>
        <begin position="351"/>
        <end position="372"/>
    </location>
</feature>
<evidence type="ECO:0000256" key="3">
    <source>
        <dbReference type="ARBA" id="ARBA00022989"/>
    </source>
</evidence>
<dbReference type="GO" id="GO:0005886">
    <property type="term" value="C:plasma membrane"/>
    <property type="evidence" value="ECO:0007669"/>
    <property type="project" value="TreeGrafter"/>
</dbReference>
<name>A0A8H3J160_9LECA</name>
<feature type="transmembrane region" description="Helical" evidence="5">
    <location>
        <begin position="312"/>
        <end position="330"/>
    </location>
</feature>
<feature type="transmembrane region" description="Helical" evidence="5">
    <location>
        <begin position="198"/>
        <end position="218"/>
    </location>
</feature>
<dbReference type="InterPro" id="IPR020846">
    <property type="entry name" value="MFS_dom"/>
</dbReference>
<evidence type="ECO:0000256" key="2">
    <source>
        <dbReference type="ARBA" id="ARBA00022692"/>
    </source>
</evidence>
<feature type="transmembrane region" description="Helical" evidence="5">
    <location>
        <begin position="110"/>
        <end position="127"/>
    </location>
</feature>